<dbReference type="PROSITE" id="PS01124">
    <property type="entry name" value="HTH_ARAC_FAMILY_2"/>
    <property type="match status" value="1"/>
</dbReference>
<dbReference type="InterPro" id="IPR003313">
    <property type="entry name" value="AraC-bd"/>
</dbReference>
<dbReference type="CDD" id="cd06986">
    <property type="entry name" value="cupin_MmsR-like_N"/>
    <property type="match status" value="1"/>
</dbReference>
<dbReference type="OrthoDB" id="9813413at2"/>
<gene>
    <name evidence="5" type="ORF">ACU52_02620</name>
</gene>
<dbReference type="PANTHER" id="PTHR43280">
    <property type="entry name" value="ARAC-FAMILY TRANSCRIPTIONAL REGULATOR"/>
    <property type="match status" value="1"/>
</dbReference>
<dbReference type="InterPro" id="IPR009057">
    <property type="entry name" value="Homeodomain-like_sf"/>
</dbReference>
<dbReference type="Pfam" id="PF12833">
    <property type="entry name" value="HTH_18"/>
    <property type="match status" value="1"/>
</dbReference>
<feature type="domain" description="HTH araC/xylS-type" evidence="4">
    <location>
        <begin position="193"/>
        <end position="291"/>
    </location>
</feature>
<dbReference type="Gene3D" id="1.10.10.60">
    <property type="entry name" value="Homeodomain-like"/>
    <property type="match status" value="2"/>
</dbReference>
<evidence type="ECO:0000256" key="1">
    <source>
        <dbReference type="ARBA" id="ARBA00023015"/>
    </source>
</evidence>
<evidence type="ECO:0000256" key="3">
    <source>
        <dbReference type="ARBA" id="ARBA00023163"/>
    </source>
</evidence>
<reference evidence="5 6" key="1">
    <citation type="submission" date="2015-06" db="EMBL/GenBank/DDBJ databases">
        <title>Prevotella sp. 109, sp. nov., a novel member of the family Prevotellaceae isolated from human faeces.</title>
        <authorList>
            <person name="Shkoporov A.N."/>
            <person name="Chaplin A.V."/>
            <person name="Kafarskaia L.I."/>
            <person name="Efimov B.A."/>
        </authorList>
    </citation>
    <scope>NUCLEOTIDE SEQUENCE [LARGE SCALE GENOMIC DNA]</scope>
    <source>
        <strain evidence="5 6">109</strain>
    </source>
</reference>
<dbReference type="GO" id="GO:0003700">
    <property type="term" value="F:DNA-binding transcription factor activity"/>
    <property type="evidence" value="ECO:0007669"/>
    <property type="project" value="InterPro"/>
</dbReference>
<dbReference type="PANTHER" id="PTHR43280:SF30">
    <property type="entry name" value="MMSAB OPERON REGULATORY PROTEIN"/>
    <property type="match status" value="1"/>
</dbReference>
<dbReference type="Pfam" id="PF02311">
    <property type="entry name" value="AraC_binding"/>
    <property type="match status" value="1"/>
</dbReference>
<keyword evidence="1" id="KW-0805">Transcription regulation</keyword>
<dbReference type="PROSITE" id="PS00041">
    <property type="entry name" value="HTH_ARAC_FAMILY_1"/>
    <property type="match status" value="1"/>
</dbReference>
<dbReference type="AlphaFoldDB" id="A0A8E1R3C6"/>
<name>A0A8E1R3C6_9BACT</name>
<organism evidence="5 6">
    <name type="scientific">Xylanibacter rarus</name>
    <dbReference type="NCBI Taxonomy" id="1676614"/>
    <lineage>
        <taxon>Bacteria</taxon>
        <taxon>Pseudomonadati</taxon>
        <taxon>Bacteroidota</taxon>
        <taxon>Bacteroidia</taxon>
        <taxon>Bacteroidales</taxon>
        <taxon>Prevotellaceae</taxon>
        <taxon>Xylanibacter</taxon>
    </lineage>
</organism>
<comment type="caution">
    <text evidence="5">The sequence shown here is derived from an EMBL/GenBank/DDBJ whole genome shotgun (WGS) entry which is preliminary data.</text>
</comment>
<protein>
    <submittedName>
        <fullName evidence="5">Transcriptional regulator</fullName>
    </submittedName>
</protein>
<keyword evidence="6" id="KW-1185">Reference proteome</keyword>
<dbReference type="Gene3D" id="2.60.120.280">
    <property type="entry name" value="Regulatory protein AraC"/>
    <property type="match status" value="1"/>
</dbReference>
<dbReference type="InterPro" id="IPR037923">
    <property type="entry name" value="HTH-like"/>
</dbReference>
<dbReference type="InterPro" id="IPR018060">
    <property type="entry name" value="HTH_AraC"/>
</dbReference>
<sequence length="294" mass="33849">MLRIKSGFSGERSLVLPKMVTDMMAADAIVSVLYVTDIGYYPKAENHYRERREPIDQYVFIYCIDGRGSYEVGGNSYEVSANQYFILPAGVPHRYQADAEEPWTIYWIHFKGVLAPHYAADAIAPTSVNPGIHSRISNRINMFEELFETLNSGYSIENIRYAMSLFHHYLASLRYVHQYRSAGEKIDEGNVVEAAIHYMKENIERHMTLQEVADFTGYSASHFSMLFKAKTGHSPLNYINLLKIQRACLLLDTTQMRMNQICHKLGMDDPYYFSRLFSKIMGMSPRAYRTKPKA</sequence>
<dbReference type="SUPFAM" id="SSF51215">
    <property type="entry name" value="Regulatory protein AraC"/>
    <property type="match status" value="1"/>
</dbReference>
<evidence type="ECO:0000259" key="4">
    <source>
        <dbReference type="PROSITE" id="PS01124"/>
    </source>
</evidence>
<proteinExistence type="predicted"/>
<dbReference type="InterPro" id="IPR018062">
    <property type="entry name" value="HTH_AraC-typ_CS"/>
</dbReference>
<dbReference type="Proteomes" id="UP000036951">
    <property type="component" value="Unassembled WGS sequence"/>
</dbReference>
<dbReference type="SUPFAM" id="SSF46689">
    <property type="entry name" value="Homeodomain-like"/>
    <property type="match status" value="2"/>
</dbReference>
<keyword evidence="2" id="KW-0238">DNA-binding</keyword>
<dbReference type="EMBL" id="LFQU01000002">
    <property type="protein sequence ID" value="KOO69552.1"/>
    <property type="molecule type" value="Genomic_DNA"/>
</dbReference>
<evidence type="ECO:0000313" key="5">
    <source>
        <dbReference type="EMBL" id="KOO69552.1"/>
    </source>
</evidence>
<evidence type="ECO:0000313" key="6">
    <source>
        <dbReference type="Proteomes" id="UP000036951"/>
    </source>
</evidence>
<evidence type="ECO:0000256" key="2">
    <source>
        <dbReference type="ARBA" id="ARBA00023125"/>
    </source>
</evidence>
<dbReference type="GO" id="GO:0043565">
    <property type="term" value="F:sequence-specific DNA binding"/>
    <property type="evidence" value="ECO:0007669"/>
    <property type="project" value="InterPro"/>
</dbReference>
<dbReference type="SMART" id="SM00342">
    <property type="entry name" value="HTH_ARAC"/>
    <property type="match status" value="1"/>
</dbReference>
<accession>A0A8E1R3C6</accession>
<keyword evidence="3" id="KW-0804">Transcription</keyword>
<dbReference type="RefSeq" id="WP_053397650.1">
    <property type="nucleotide sequence ID" value="NZ_DAWBWQ010000102.1"/>
</dbReference>